<keyword evidence="1" id="KW-1133">Transmembrane helix</keyword>
<dbReference type="OrthoDB" id="3352119at2"/>
<name>A0A9Q9MEA4_9ACTN</name>
<feature type="transmembrane region" description="Helical" evidence="1">
    <location>
        <begin position="308"/>
        <end position="327"/>
    </location>
</feature>
<evidence type="ECO:0000313" key="2">
    <source>
        <dbReference type="EMBL" id="UWZ55943.1"/>
    </source>
</evidence>
<proteinExistence type="predicted"/>
<evidence type="ECO:0000313" key="3">
    <source>
        <dbReference type="Proteomes" id="UP001058003"/>
    </source>
</evidence>
<organism evidence="2 3">
    <name type="scientific">Dactylosporangium aurantiacum</name>
    <dbReference type="NCBI Taxonomy" id="35754"/>
    <lineage>
        <taxon>Bacteria</taxon>
        <taxon>Bacillati</taxon>
        <taxon>Actinomycetota</taxon>
        <taxon>Actinomycetes</taxon>
        <taxon>Micromonosporales</taxon>
        <taxon>Micromonosporaceae</taxon>
        <taxon>Dactylosporangium</taxon>
    </lineage>
</organism>
<dbReference type="GO" id="GO:0005886">
    <property type="term" value="C:plasma membrane"/>
    <property type="evidence" value="ECO:0007669"/>
    <property type="project" value="UniProtKB-SubCell"/>
</dbReference>
<dbReference type="RefSeq" id="WP_033364590.1">
    <property type="nucleotide sequence ID" value="NZ_CP073767.1"/>
</dbReference>
<dbReference type="KEGG" id="daur:Daura_07045"/>
<dbReference type="GO" id="GO:0140359">
    <property type="term" value="F:ABC-type transporter activity"/>
    <property type="evidence" value="ECO:0007669"/>
    <property type="project" value="InterPro"/>
</dbReference>
<sequence length="333" mass="35429">MTQLLRAEWTRLFSRRVTLVTLVLIATLLAFLTFGFTLTRSDPTADELRTAGERAQAAAVLYDRNVELCEAVQSGTQPAPAGVDFPRGCDYGPRPTTESMLDFGFSFARQWPQLYTTAAIVLTVAGFVLGASFVGVEWSSGGMLNLLLWAPRRGAVLAGKLIAACSGIALVSVVYLAAWSGAFVAVDAVNDTVSVMGLSDWMSLLLTGVRVTLLAMAGTALGFAIASMGRHTSTALGVGIAYLLVYELGALILFELIGGVDYSARYRLSSWVSAWLNKSHTFESTPAYCDDKGCVAASVLSSGDWQQAGVVIALVVAVLLAGAFTAMRRRDTN</sequence>
<feature type="transmembrane region" description="Helical" evidence="1">
    <location>
        <begin position="157"/>
        <end position="181"/>
    </location>
</feature>
<keyword evidence="1" id="KW-0812">Transmembrane</keyword>
<feature type="transmembrane region" description="Helical" evidence="1">
    <location>
        <begin position="235"/>
        <end position="257"/>
    </location>
</feature>
<reference evidence="2" key="1">
    <citation type="submission" date="2021-04" db="EMBL/GenBank/DDBJ databases">
        <title>Dactylosporangium aurantiacum NRRL B-8018 full assembly.</title>
        <authorList>
            <person name="Hartkoorn R.C."/>
            <person name="Beaudoing E."/>
            <person name="Hot D."/>
        </authorList>
    </citation>
    <scope>NUCLEOTIDE SEQUENCE</scope>
    <source>
        <strain evidence="2">NRRL B-8018</strain>
    </source>
</reference>
<dbReference type="AlphaFoldDB" id="A0A9Q9MEA4"/>
<dbReference type="Pfam" id="PF12679">
    <property type="entry name" value="ABC2_membrane_2"/>
    <property type="match status" value="1"/>
</dbReference>
<feature type="transmembrane region" description="Helical" evidence="1">
    <location>
        <begin position="201"/>
        <end position="223"/>
    </location>
</feature>
<keyword evidence="3" id="KW-1185">Reference proteome</keyword>
<evidence type="ECO:0000256" key="1">
    <source>
        <dbReference type="SAM" id="Phobius"/>
    </source>
</evidence>
<gene>
    <name evidence="2" type="ORF">Daura_07045</name>
</gene>
<accession>A0A9Q9MEA4</accession>
<dbReference type="Proteomes" id="UP001058003">
    <property type="component" value="Chromosome"/>
</dbReference>
<keyword evidence="1" id="KW-0472">Membrane</keyword>
<dbReference type="EMBL" id="CP073767">
    <property type="protein sequence ID" value="UWZ55943.1"/>
    <property type="molecule type" value="Genomic_DNA"/>
</dbReference>
<feature type="transmembrane region" description="Helical" evidence="1">
    <location>
        <begin position="114"/>
        <end position="136"/>
    </location>
</feature>
<protein>
    <submittedName>
        <fullName evidence="2">ABC transporter permease subunit</fullName>
    </submittedName>
</protein>